<accession>A0A844ZTC5</accession>
<comment type="caution">
    <text evidence="6">The sequence shown here is derived from an EMBL/GenBank/DDBJ whole genome shotgun (WGS) entry which is preliminary data.</text>
</comment>
<dbReference type="PANTHER" id="PTHR35814:SF1">
    <property type="entry name" value="GLUTATHIONE S-TRANSFERASE-RELATED"/>
    <property type="match status" value="1"/>
</dbReference>
<dbReference type="GO" id="GO:0016020">
    <property type="term" value="C:membrane"/>
    <property type="evidence" value="ECO:0007669"/>
    <property type="project" value="UniProtKB-SubCell"/>
</dbReference>
<evidence type="ECO:0000256" key="4">
    <source>
        <dbReference type="ARBA" id="ARBA00023136"/>
    </source>
</evidence>
<organism evidence="6 7">
    <name type="scientific">Pontixanthobacter aquaemixtae</name>
    <dbReference type="NCBI Taxonomy" id="1958940"/>
    <lineage>
        <taxon>Bacteria</taxon>
        <taxon>Pseudomonadati</taxon>
        <taxon>Pseudomonadota</taxon>
        <taxon>Alphaproteobacteria</taxon>
        <taxon>Sphingomonadales</taxon>
        <taxon>Erythrobacteraceae</taxon>
        <taxon>Pontixanthobacter</taxon>
    </lineage>
</organism>
<evidence type="ECO:0000313" key="6">
    <source>
        <dbReference type="EMBL" id="MXO90724.1"/>
    </source>
</evidence>
<dbReference type="Pfam" id="PF01124">
    <property type="entry name" value="MAPEG"/>
    <property type="match status" value="1"/>
</dbReference>
<feature type="transmembrane region" description="Helical" evidence="5">
    <location>
        <begin position="51"/>
        <end position="70"/>
    </location>
</feature>
<name>A0A844ZTC5_9SPHN</name>
<dbReference type="PANTHER" id="PTHR35814">
    <property type="match status" value="1"/>
</dbReference>
<evidence type="ECO:0000256" key="5">
    <source>
        <dbReference type="SAM" id="Phobius"/>
    </source>
</evidence>
<reference evidence="6 7" key="1">
    <citation type="submission" date="2019-12" db="EMBL/GenBank/DDBJ databases">
        <title>Genomic-based taxomic classification of the family Erythrobacteraceae.</title>
        <authorList>
            <person name="Xu L."/>
        </authorList>
    </citation>
    <scope>NUCLEOTIDE SEQUENCE [LARGE SCALE GENOMIC DNA]</scope>
    <source>
        <strain evidence="6 7">KCTC 52763</strain>
    </source>
</reference>
<dbReference type="InterPro" id="IPR023352">
    <property type="entry name" value="MAPEG-like_dom_sf"/>
</dbReference>
<feature type="transmembrane region" description="Helical" evidence="5">
    <location>
        <begin position="105"/>
        <end position="129"/>
    </location>
</feature>
<keyword evidence="7" id="KW-1185">Reference proteome</keyword>
<dbReference type="Proteomes" id="UP000442714">
    <property type="component" value="Unassembled WGS sequence"/>
</dbReference>
<dbReference type="RefSeq" id="WP_160604210.1">
    <property type="nucleotide sequence ID" value="NZ_WTYX01000001.1"/>
</dbReference>
<keyword evidence="2 5" id="KW-0812">Transmembrane</keyword>
<evidence type="ECO:0000256" key="1">
    <source>
        <dbReference type="ARBA" id="ARBA00004370"/>
    </source>
</evidence>
<comment type="subcellular location">
    <subcellularLocation>
        <location evidence="1">Membrane</location>
    </subcellularLocation>
</comment>
<dbReference type="InterPro" id="IPR001129">
    <property type="entry name" value="Membr-assoc_MAPEG"/>
</dbReference>
<dbReference type="SUPFAM" id="SSF161084">
    <property type="entry name" value="MAPEG domain-like"/>
    <property type="match status" value="1"/>
</dbReference>
<evidence type="ECO:0000256" key="3">
    <source>
        <dbReference type="ARBA" id="ARBA00022989"/>
    </source>
</evidence>
<keyword evidence="3 5" id="KW-1133">Transmembrane helix</keyword>
<keyword evidence="4 5" id="KW-0472">Membrane</keyword>
<sequence length="130" mass="13530">MILPVTLCTAAAMAVLTIWLMVRIGKLRGQEKILHGDGGNPGLIRRMRAQLNFVESAPFVLALAAGIEITGKGGQWLAYVAGIYILGRVAHAIGMDAETAAKTRVAGVVITLLTLLGLAIVAVLIAAGVM</sequence>
<proteinExistence type="predicted"/>
<protein>
    <submittedName>
        <fullName evidence="6">MAPEG family protein</fullName>
    </submittedName>
</protein>
<dbReference type="AlphaFoldDB" id="A0A844ZTC5"/>
<gene>
    <name evidence="6" type="ORF">GRI41_07820</name>
</gene>
<feature type="transmembrane region" description="Helical" evidence="5">
    <location>
        <begin position="6"/>
        <end position="22"/>
    </location>
</feature>
<feature type="transmembrane region" description="Helical" evidence="5">
    <location>
        <begin position="76"/>
        <end position="93"/>
    </location>
</feature>
<dbReference type="EMBL" id="WTYX01000001">
    <property type="protein sequence ID" value="MXO90724.1"/>
    <property type="molecule type" value="Genomic_DNA"/>
</dbReference>
<dbReference type="Gene3D" id="1.20.120.550">
    <property type="entry name" value="Membrane associated eicosanoid/glutathione metabolism-like domain"/>
    <property type="match status" value="1"/>
</dbReference>
<evidence type="ECO:0000313" key="7">
    <source>
        <dbReference type="Proteomes" id="UP000442714"/>
    </source>
</evidence>
<evidence type="ECO:0000256" key="2">
    <source>
        <dbReference type="ARBA" id="ARBA00022692"/>
    </source>
</evidence>
<dbReference type="OrthoDB" id="7619858at2"/>